<evidence type="ECO:0000256" key="12">
    <source>
        <dbReference type="SAM" id="MobiDB-lite"/>
    </source>
</evidence>
<reference evidence="17 18" key="1">
    <citation type="submission" date="2019-01" db="EMBL/GenBank/DDBJ databases">
        <title>Draft Genome and Complete Hox-Cluster Characterization of the Sterlet Sturgeon (Acipenser ruthenus).</title>
        <authorList>
            <person name="Wei Q."/>
        </authorList>
    </citation>
    <scope>NUCLEOTIDE SEQUENCE [LARGE SCALE GENOMIC DNA]</scope>
    <source>
        <strain evidence="17">WHYD16114868_AA</strain>
        <tissue evidence="17">Blood</tissue>
    </source>
</reference>
<evidence type="ECO:0000256" key="2">
    <source>
        <dbReference type="ARBA" id="ARBA00007738"/>
    </source>
</evidence>
<feature type="region of interest" description="Disordered" evidence="12">
    <location>
        <begin position="489"/>
        <end position="569"/>
    </location>
</feature>
<evidence type="ECO:0000256" key="8">
    <source>
        <dbReference type="ARBA" id="ARBA00022853"/>
    </source>
</evidence>
<dbReference type="GO" id="GO:0141221">
    <property type="term" value="F:histone deacetylase activity, hydrolytic mechanism"/>
    <property type="evidence" value="ECO:0007669"/>
    <property type="project" value="UniProtKB-EC"/>
</dbReference>
<dbReference type="InterPro" id="IPR013548">
    <property type="entry name" value="Plexin_cytoplasmic_RasGAP_dom"/>
</dbReference>
<feature type="domain" description="Histone deacetylase" evidence="13">
    <location>
        <begin position="658"/>
        <end position="970"/>
    </location>
</feature>
<evidence type="ECO:0000256" key="7">
    <source>
        <dbReference type="ARBA" id="ARBA00022833"/>
    </source>
</evidence>
<dbReference type="GO" id="GO:0046872">
    <property type="term" value="F:metal ion binding"/>
    <property type="evidence" value="ECO:0007669"/>
    <property type="project" value="UniProtKB-KW"/>
</dbReference>
<dbReference type="InterPro" id="IPR000286">
    <property type="entry name" value="HDACs"/>
</dbReference>
<accession>A0A444UDC7</accession>
<evidence type="ECO:0000259" key="16">
    <source>
        <dbReference type="Pfam" id="PF20170"/>
    </source>
</evidence>
<gene>
    <name evidence="17" type="ORF">EOD39_1352</name>
</gene>
<keyword evidence="8" id="KW-0156">Chromatin regulator</keyword>
<evidence type="ECO:0000256" key="5">
    <source>
        <dbReference type="ARBA" id="ARBA00022723"/>
    </source>
</evidence>
<dbReference type="Gene3D" id="1.10.506.10">
    <property type="entry name" value="GTPase Activation - p120gap, domain 1"/>
    <property type="match status" value="3"/>
</dbReference>
<dbReference type="FunFam" id="3.40.800.20:FF:000002">
    <property type="entry name" value="Histone deacetylase"/>
    <property type="match status" value="1"/>
</dbReference>
<dbReference type="SUPFAM" id="SSF52768">
    <property type="entry name" value="Arginase/deacetylase"/>
    <property type="match status" value="1"/>
</dbReference>
<dbReference type="Pfam" id="PF20170">
    <property type="entry name" value="Plexin_RBD"/>
    <property type="match status" value="1"/>
</dbReference>
<evidence type="ECO:0000256" key="3">
    <source>
        <dbReference type="ARBA" id="ARBA00012111"/>
    </source>
</evidence>
<comment type="subcellular location">
    <subcellularLocation>
        <location evidence="1">Nucleus</location>
    </subcellularLocation>
</comment>
<dbReference type="PANTHER" id="PTHR45364">
    <property type="entry name" value="HISTONE DEACETYLASE 9-RELATED"/>
    <property type="match status" value="1"/>
</dbReference>
<evidence type="ECO:0000313" key="18">
    <source>
        <dbReference type="Proteomes" id="UP000289886"/>
    </source>
</evidence>
<feature type="compositionally biased region" description="Basic and acidic residues" evidence="12">
    <location>
        <begin position="231"/>
        <end position="246"/>
    </location>
</feature>
<evidence type="ECO:0000259" key="13">
    <source>
        <dbReference type="Pfam" id="PF00850"/>
    </source>
</evidence>
<dbReference type="InterPro" id="IPR037138">
    <property type="entry name" value="His_deacetylse_dom_sf"/>
</dbReference>
<organism evidence="17 18">
    <name type="scientific">Acipenser ruthenus</name>
    <name type="common">Sterlet sturgeon</name>
    <dbReference type="NCBI Taxonomy" id="7906"/>
    <lineage>
        <taxon>Eukaryota</taxon>
        <taxon>Metazoa</taxon>
        <taxon>Chordata</taxon>
        <taxon>Craniata</taxon>
        <taxon>Vertebrata</taxon>
        <taxon>Euteleostomi</taxon>
        <taxon>Actinopterygii</taxon>
        <taxon>Chondrostei</taxon>
        <taxon>Acipenseriformes</taxon>
        <taxon>Acipenseridae</taxon>
        <taxon>Acipenser</taxon>
    </lineage>
</organism>
<evidence type="ECO:0000256" key="4">
    <source>
        <dbReference type="ARBA" id="ARBA00022491"/>
    </source>
</evidence>
<keyword evidence="5" id="KW-0479">Metal-binding</keyword>
<dbReference type="InterPro" id="IPR046800">
    <property type="entry name" value="Plexin_RBD"/>
</dbReference>
<feature type="compositionally biased region" description="Basic and acidic residues" evidence="12">
    <location>
        <begin position="556"/>
        <end position="568"/>
    </location>
</feature>
<evidence type="ECO:0000313" key="17">
    <source>
        <dbReference type="EMBL" id="RXM33186.1"/>
    </source>
</evidence>
<dbReference type="Pfam" id="PF00850">
    <property type="entry name" value="Hist_deacetyl"/>
    <property type="match status" value="1"/>
</dbReference>
<feature type="compositionally biased region" description="Basic and acidic residues" evidence="12">
    <location>
        <begin position="206"/>
        <end position="217"/>
    </location>
</feature>
<dbReference type="GO" id="GO:0017154">
    <property type="term" value="F:semaphorin receptor activity"/>
    <property type="evidence" value="ECO:0007669"/>
    <property type="project" value="InterPro"/>
</dbReference>
<dbReference type="CDD" id="cd10162">
    <property type="entry name" value="ClassIIa_HDAC4_Gln-rich-N"/>
    <property type="match status" value="1"/>
</dbReference>
<protein>
    <recommendedName>
        <fullName evidence="3">histone deacetylase</fullName>
        <ecNumber evidence="3">3.5.1.98</ecNumber>
    </recommendedName>
</protein>
<dbReference type="InterPro" id="IPR024643">
    <property type="entry name" value="Hist_deacetylase_Gln_rich_N"/>
</dbReference>
<dbReference type="Proteomes" id="UP000289886">
    <property type="component" value="Unassembled WGS sequence"/>
</dbReference>
<evidence type="ECO:0000259" key="15">
    <source>
        <dbReference type="Pfam" id="PF12203"/>
    </source>
</evidence>
<dbReference type="Pfam" id="PF08337">
    <property type="entry name" value="Plexin_cytopl"/>
    <property type="match status" value="2"/>
</dbReference>
<dbReference type="SUPFAM" id="SSF48350">
    <property type="entry name" value="GTPase activation domain, GAP"/>
    <property type="match status" value="1"/>
</dbReference>
<keyword evidence="4" id="KW-0678">Repressor</keyword>
<name>A0A444UDC7_ACIRT</name>
<comment type="caution">
    <text evidence="17">The sequence shown here is derived from an EMBL/GenBank/DDBJ whole genome shotgun (WGS) entry which is preliminary data.</text>
</comment>
<feature type="domain" description="Plexin cytoplasmic RasGAP" evidence="14">
    <location>
        <begin position="1299"/>
        <end position="1397"/>
    </location>
</feature>
<feature type="domain" description="Histone deacetylase glutamine rich N-terminal" evidence="15">
    <location>
        <begin position="34"/>
        <end position="124"/>
    </location>
</feature>
<evidence type="ECO:0000259" key="14">
    <source>
        <dbReference type="Pfam" id="PF08337"/>
    </source>
</evidence>
<keyword evidence="7" id="KW-0862">Zinc</keyword>
<dbReference type="InterPro" id="IPR023801">
    <property type="entry name" value="His_deacetylse_dom"/>
</dbReference>
<comment type="similarity">
    <text evidence="2">Belongs to the histone deacetylase family. HD type 2 subfamily.</text>
</comment>
<evidence type="ECO:0000256" key="6">
    <source>
        <dbReference type="ARBA" id="ARBA00022801"/>
    </source>
</evidence>
<dbReference type="PRINTS" id="PR01270">
    <property type="entry name" value="HDASUPER"/>
</dbReference>
<dbReference type="EC" id="3.5.1.98" evidence="3"/>
<feature type="region of interest" description="Disordered" evidence="12">
    <location>
        <begin position="100"/>
        <end position="121"/>
    </location>
</feature>
<dbReference type="Gene3D" id="6.10.250.1550">
    <property type="match status" value="1"/>
</dbReference>
<keyword evidence="6" id="KW-0378">Hydrolase</keyword>
<evidence type="ECO:0000256" key="11">
    <source>
        <dbReference type="ARBA" id="ARBA00023242"/>
    </source>
</evidence>
<evidence type="ECO:0000256" key="1">
    <source>
        <dbReference type="ARBA" id="ARBA00004123"/>
    </source>
</evidence>
<evidence type="ECO:0000256" key="10">
    <source>
        <dbReference type="ARBA" id="ARBA00023163"/>
    </source>
</evidence>
<dbReference type="Gene3D" id="3.40.800.20">
    <property type="entry name" value="Histone deacetylase domain"/>
    <property type="match status" value="1"/>
</dbReference>
<dbReference type="GO" id="GO:0005634">
    <property type="term" value="C:nucleus"/>
    <property type="evidence" value="ECO:0007669"/>
    <property type="project" value="UniProtKB-SubCell"/>
</dbReference>
<proteinExistence type="inferred from homology"/>
<dbReference type="Pfam" id="PF12203">
    <property type="entry name" value="HDAC4_Gln"/>
    <property type="match status" value="1"/>
</dbReference>
<sequence length="1427" mass="160091">MRTVDVSTALPLQVPQAAIPMDLRVDHQFSPPSADPNLREKQLQQELLALKQKQQIQRQVLIAEFQRQHEQLSRQHEAQLQEHVKHQQEMLALKHQQELMEHQRKLEKHRQEQEMEKHQREQKLQLLKNKERGQESAVASTEVKMKLQEFVLNKKKALAQRNLNHCMPNDPRFWYGKTQHSSLDQSSPPQTGMSATFNQPLLGMYDPKDDFPLRKTASEPNLKLRSRLKQKVTERRSSPLLRRKDCPVTAAKKRSIDVAESACNSAPGSGPSSPNNSSNNITTENGIAGSVSNSLAEPTLAHRLVNREGSMTQLSLYTSPSLPNITLGLPATGPSSTASGQQEGDRLAMPALQQGLPRTTPFIPGAHLSSYLGAAALERDGGNAHKPLLQHIVLLEQSTAQNPLLTDWYVSGLGALPLHAQSLVGGGERVSPTIHKLRQHRPLGRTQSAPLPQNAQALQQLVIQHQHQQFLEKHKQQFQQQQLHLNKMIPKPSEPSRQHESHPEETEEELREHQALSDEPFRDRAPKEGQPRLVQVKQEPLESEEDDAQQQQQQQQHEELQHRQRQAEQEGLFSQQALLLEQQRIHQLRNYQASMEAAGIPMRFAGHRPLSRAQSSPASATFPISVQEPPTKPRFTTGLVYDTLMLKHQCMCGNSNTHPEHAGRIQSIWSRLQETGLRNQCECIRGRKATLEELQTVHSEPHVLLYGTNPLNRQKLDSSLTPMFVRLPCGGVGVDSDTIWNEVHSSSAARLAVGSVVELVFKVASGELKNGFAVVRPPGHHAEESTPMGFCYFNSVAIAAKLLQQRLNVSKILIVDWDVHHGNGTQQAFYDDPNVLYLSLHRYDDGNFFPGSGAPDEVGSGPGAGFNVNIAFTGGVDPPMSDAEYLAAFRTVVMPIANEFAPDVVLVSSGFDAVEGHPSPLGGYNVTAKCFGYLTKQLMGLAGGRVVLALEGGHDLTAICDASEACVSALLGNELSPIPQEVLQQRPNPNAVQSMEKVIEIQGKYWHSLQRHASTVDYSLIEAQKLETEETETVTAMASLSVGVKSMEKRTESVAEKMLTNWFTFLLHRFLKECAGEPLFMLYCAIKQQMEKGPIDTITGEARYSLSEDKLIRQQIDYKQLGRLTRDILQDEDVTTKIESDWKRLNSLAHYQVSDGSLVALVQKQVSAYNIANSFTFTRSLSGYAVRIALRSRAPMITLDQESSTKLWHLVKNHEHSDHREGDRGSKMVSKIYLTRLLATKGTLQKFVDDLFETVFSTAHRGSALPLAIKYMFDFLDEQADRRQISDPDVRHTWKSICITDACLSVVVQTFMDSCSTSEHRLGKDSPSNKLLYAKDIPNYKNCVERYYRDIAKMPAISDQDMDAYLVEQSRLLANEFNTLSALSELYFYVNKYKEEILTSLDRDVYCRKHKLRQKLEQAINLMSGSS</sequence>
<dbReference type="InterPro" id="IPR008936">
    <property type="entry name" value="Rho_GTPase_activation_prot"/>
</dbReference>
<keyword evidence="18" id="KW-1185">Reference proteome</keyword>
<evidence type="ECO:0000256" key="9">
    <source>
        <dbReference type="ARBA" id="ARBA00023015"/>
    </source>
</evidence>
<feature type="domain" description="Plexin cytoplasmic RasGAP" evidence="14">
    <location>
        <begin position="1045"/>
        <end position="1298"/>
    </location>
</feature>
<feature type="region of interest" description="Disordered" evidence="12">
    <location>
        <begin position="178"/>
        <end position="289"/>
    </location>
</feature>
<dbReference type="PANTHER" id="PTHR45364:SF13">
    <property type="entry name" value="HISTONE DEACETYLASE"/>
    <property type="match status" value="1"/>
</dbReference>
<feature type="compositionally biased region" description="Basic and acidic residues" evidence="12">
    <location>
        <begin position="494"/>
        <end position="530"/>
    </location>
</feature>
<feature type="compositionally biased region" description="Polar residues" evidence="12">
    <location>
        <begin position="178"/>
        <end position="199"/>
    </location>
</feature>
<keyword evidence="11" id="KW-0539">Nucleus</keyword>
<dbReference type="InterPro" id="IPR023696">
    <property type="entry name" value="Ureohydrolase_dom_sf"/>
</dbReference>
<keyword evidence="10" id="KW-0804">Transcription</keyword>
<keyword evidence="9" id="KW-0805">Transcription regulation</keyword>
<dbReference type="EMBL" id="SCEB01214788">
    <property type="protein sequence ID" value="RXM33186.1"/>
    <property type="molecule type" value="Genomic_DNA"/>
</dbReference>
<feature type="compositionally biased region" description="Low complexity" evidence="12">
    <location>
        <begin position="261"/>
        <end position="280"/>
    </location>
</feature>
<feature type="domain" description="Plexin cytoplasmic RhoGTPase-binding" evidence="16">
    <location>
        <begin position="1122"/>
        <end position="1161"/>
    </location>
</feature>